<evidence type="ECO:0000313" key="2">
    <source>
        <dbReference type="EMBL" id="KAG0313456.1"/>
    </source>
</evidence>
<dbReference type="InterPro" id="IPR019370">
    <property type="entry name" value="E2F-assoc_phosphoprotein"/>
</dbReference>
<comment type="caution">
    <text evidence="2">The sequence shown here is derived from an EMBL/GenBank/DDBJ whole genome shotgun (WGS) entry which is preliminary data.</text>
</comment>
<dbReference type="Proteomes" id="UP000738325">
    <property type="component" value="Unassembled WGS sequence"/>
</dbReference>
<dbReference type="OrthoDB" id="122464at2759"/>
<dbReference type="Pfam" id="PF10238">
    <property type="entry name" value="Eapp_C"/>
    <property type="match status" value="1"/>
</dbReference>
<dbReference type="AlphaFoldDB" id="A0A9P6R6D3"/>
<keyword evidence="3" id="KW-1185">Reference proteome</keyword>
<organism evidence="2 3">
    <name type="scientific">Dissophora globulifera</name>
    <dbReference type="NCBI Taxonomy" id="979702"/>
    <lineage>
        <taxon>Eukaryota</taxon>
        <taxon>Fungi</taxon>
        <taxon>Fungi incertae sedis</taxon>
        <taxon>Mucoromycota</taxon>
        <taxon>Mortierellomycotina</taxon>
        <taxon>Mortierellomycetes</taxon>
        <taxon>Mortierellales</taxon>
        <taxon>Mortierellaceae</taxon>
        <taxon>Dissophora</taxon>
    </lineage>
</organism>
<feature type="compositionally biased region" description="Acidic residues" evidence="1">
    <location>
        <begin position="53"/>
        <end position="65"/>
    </location>
</feature>
<feature type="region of interest" description="Disordered" evidence="1">
    <location>
        <begin position="235"/>
        <end position="269"/>
    </location>
</feature>
<gene>
    <name evidence="2" type="ORF">BGZ99_008862</name>
</gene>
<evidence type="ECO:0008006" key="4">
    <source>
        <dbReference type="Google" id="ProtNLM"/>
    </source>
</evidence>
<reference evidence="2" key="1">
    <citation type="journal article" date="2020" name="Fungal Divers.">
        <title>Resolving the Mortierellaceae phylogeny through synthesis of multi-gene phylogenetics and phylogenomics.</title>
        <authorList>
            <person name="Vandepol N."/>
            <person name="Liber J."/>
            <person name="Desiro A."/>
            <person name="Na H."/>
            <person name="Kennedy M."/>
            <person name="Barry K."/>
            <person name="Grigoriev I.V."/>
            <person name="Miller A.N."/>
            <person name="O'Donnell K."/>
            <person name="Stajich J.E."/>
            <person name="Bonito G."/>
        </authorList>
    </citation>
    <scope>NUCLEOTIDE SEQUENCE</scope>
    <source>
        <strain evidence="2">REB-010B</strain>
    </source>
</reference>
<name>A0A9P6R6D3_9FUNG</name>
<dbReference type="PANTHER" id="PTHR15967">
    <property type="entry name" value="E2F-ASSOCIATED PHOSPHOPROTEIN"/>
    <property type="match status" value="1"/>
</dbReference>
<proteinExistence type="predicted"/>
<evidence type="ECO:0000256" key="1">
    <source>
        <dbReference type="SAM" id="MobiDB-lite"/>
    </source>
</evidence>
<accession>A0A9P6R6D3</accession>
<dbReference type="EMBL" id="JAAAIP010000709">
    <property type="protein sequence ID" value="KAG0313456.1"/>
    <property type="molecule type" value="Genomic_DNA"/>
</dbReference>
<feature type="region of interest" description="Disordered" evidence="1">
    <location>
        <begin position="1"/>
        <end position="91"/>
    </location>
</feature>
<evidence type="ECO:0000313" key="3">
    <source>
        <dbReference type="Proteomes" id="UP000738325"/>
    </source>
</evidence>
<dbReference type="PANTHER" id="PTHR15967:SF0">
    <property type="entry name" value="E2F-ASSOCIATED PHOSPHOPROTEIN"/>
    <property type="match status" value="1"/>
</dbReference>
<dbReference type="GO" id="GO:0005634">
    <property type="term" value="C:nucleus"/>
    <property type="evidence" value="ECO:0007669"/>
    <property type="project" value="TreeGrafter"/>
</dbReference>
<protein>
    <recommendedName>
        <fullName evidence="4">E2F-associated phosphoprotein</fullName>
    </recommendedName>
</protein>
<sequence>MSSTSHRSAPSRKNVHFGIEDRDSDSDASLNELLDSADTKQEDPDYYDPIYFDSDEDDDDDDDDNNNNGTVRAGETSAHATAHKAQDDDEIEYDARVGIPTIHSKEKKKTITATSVKEITKGLEESKLDLGSSSKIVSKAKAKKRPALSDLDLLYDPDQDDRDQDWLVKKIAANRPKDCNPEDIWTDAILSCPMCLTHLCFDCQQHEFYSHQFRAMFVESCRTIENEVLRFPKEAKKSNRNAKNKSIGSGSGSGPDSGTGADDGQRFIPDMDEDEDMAYHPVVCEICNTKVALVDQDEVYHFFNVIPTPV</sequence>